<evidence type="ECO:0000313" key="6">
    <source>
        <dbReference type="Proteomes" id="UP000774804"/>
    </source>
</evidence>
<evidence type="ECO:0000313" key="4">
    <source>
        <dbReference type="EMBL" id="KAG2942175.1"/>
    </source>
</evidence>
<evidence type="ECO:0000313" key="3">
    <source>
        <dbReference type="EMBL" id="KAG2867148.1"/>
    </source>
</evidence>
<reference evidence="4" key="1">
    <citation type="submission" date="2018-10" db="EMBL/GenBank/DDBJ databases">
        <title>Effector identification in a new, highly contiguous assembly of the strawberry crown rot pathogen Phytophthora cactorum.</title>
        <authorList>
            <person name="Armitage A.D."/>
            <person name="Nellist C.F."/>
            <person name="Bates H."/>
            <person name="Vickerstaff R.J."/>
            <person name="Harrison R.J."/>
        </authorList>
    </citation>
    <scope>NUCLEOTIDE SEQUENCE</scope>
    <source>
        <strain evidence="3">15-7</strain>
        <strain evidence="4">4032</strain>
        <strain evidence="5">4040</strain>
    </source>
</reference>
<accession>A0A8T1DLU9</accession>
<dbReference type="VEuPathDB" id="FungiDB:PC110_g2730"/>
<dbReference type="Proteomes" id="UP000735874">
    <property type="component" value="Unassembled WGS sequence"/>
</dbReference>
<evidence type="ECO:0000256" key="1">
    <source>
        <dbReference type="SAM" id="MobiDB-lite"/>
    </source>
</evidence>
<dbReference type="EMBL" id="RCMI01000020">
    <property type="protein sequence ID" value="KAG2942175.1"/>
    <property type="molecule type" value="Genomic_DNA"/>
</dbReference>
<feature type="compositionally biased region" description="Basic and acidic residues" evidence="1">
    <location>
        <begin position="17"/>
        <end position="30"/>
    </location>
</feature>
<keyword evidence="2" id="KW-1133">Transmembrane helix</keyword>
<feature type="compositionally biased region" description="Acidic residues" evidence="1">
    <location>
        <begin position="42"/>
        <end position="57"/>
    </location>
</feature>
<feature type="region of interest" description="Disordered" evidence="1">
    <location>
        <begin position="1"/>
        <end position="57"/>
    </location>
</feature>
<dbReference type="AlphaFoldDB" id="A0A8T1DLU9"/>
<comment type="caution">
    <text evidence="4">The sequence shown here is derived from an EMBL/GenBank/DDBJ whole genome shotgun (WGS) entry which is preliminary data.</text>
</comment>
<feature type="transmembrane region" description="Helical" evidence="2">
    <location>
        <begin position="76"/>
        <end position="94"/>
    </location>
</feature>
<dbReference type="EMBL" id="RCMK01000031">
    <property type="protein sequence ID" value="KAG2952954.1"/>
    <property type="molecule type" value="Genomic_DNA"/>
</dbReference>
<sequence>MLLNRGDRSGSTASALHSERRSSVEHDAKSHGAAVSLASNEQDGDLDEDVEEYDSDEDLVEKDGSLLAWVQEDPRHAIIGFLLVLIVYLASVMHHTRPPTIIDKAEP</sequence>
<organism evidence="4 6">
    <name type="scientific">Phytophthora cactorum</name>
    <dbReference type="NCBI Taxonomy" id="29920"/>
    <lineage>
        <taxon>Eukaryota</taxon>
        <taxon>Sar</taxon>
        <taxon>Stramenopiles</taxon>
        <taxon>Oomycota</taxon>
        <taxon>Peronosporomycetes</taxon>
        <taxon>Peronosporales</taxon>
        <taxon>Peronosporaceae</taxon>
        <taxon>Phytophthora</taxon>
    </lineage>
</organism>
<dbReference type="Proteomes" id="UP000736787">
    <property type="component" value="Unassembled WGS sequence"/>
</dbReference>
<keyword evidence="2" id="KW-0812">Transmembrane</keyword>
<proteinExistence type="predicted"/>
<dbReference type="EMBL" id="RCMG01000029">
    <property type="protein sequence ID" value="KAG2867148.1"/>
    <property type="molecule type" value="Genomic_DNA"/>
</dbReference>
<dbReference type="Proteomes" id="UP000774804">
    <property type="component" value="Unassembled WGS sequence"/>
</dbReference>
<evidence type="ECO:0000256" key="2">
    <source>
        <dbReference type="SAM" id="Phobius"/>
    </source>
</evidence>
<protein>
    <submittedName>
        <fullName evidence="4">Uncharacterized protein</fullName>
    </submittedName>
</protein>
<name>A0A8T1DLU9_9STRA</name>
<evidence type="ECO:0000313" key="5">
    <source>
        <dbReference type="EMBL" id="KAG2952954.1"/>
    </source>
</evidence>
<keyword evidence="2" id="KW-0472">Membrane</keyword>
<gene>
    <name evidence="3" type="ORF">PC113_g2183</name>
    <name evidence="4" type="ORF">PC115_g1552</name>
    <name evidence="5" type="ORF">PC117_g2377</name>
</gene>